<feature type="transmembrane region" description="Helical" evidence="1">
    <location>
        <begin position="46"/>
        <end position="65"/>
    </location>
</feature>
<organism evidence="2 3">
    <name type="scientific">Polymorphobacter multimanifer</name>
    <dbReference type="NCBI Taxonomy" id="1070431"/>
    <lineage>
        <taxon>Bacteria</taxon>
        <taxon>Pseudomonadati</taxon>
        <taxon>Pseudomonadota</taxon>
        <taxon>Alphaproteobacteria</taxon>
        <taxon>Sphingomonadales</taxon>
        <taxon>Sphingosinicellaceae</taxon>
        <taxon>Polymorphobacter</taxon>
    </lineage>
</organism>
<sequence length="235" mass="25724">MADPDIILSRNADRLDRLARGEAAQRARSRNRARTQASFARRFRRALIIASVLILAPILYGLVIGPIGTTALVLLVLFGAMAIMAGFIWDGSAPSAQKLDAATIDVLPTVTDAWLHAKRRELPAAAGPKIDAISAHLATLEDQLRNQTAPNDVTQDIDRLLKKHLPELIERYTKVPQAQRTADPSLGATLVSSLTVVERELHRASLKLAEGDRDAVIIQGRFMEERYGEGEGPLR</sequence>
<keyword evidence="1" id="KW-0472">Membrane</keyword>
<evidence type="ECO:0000313" key="2">
    <source>
        <dbReference type="EMBL" id="MBB6228220.1"/>
    </source>
</evidence>
<feature type="transmembrane region" description="Helical" evidence="1">
    <location>
        <begin position="71"/>
        <end position="89"/>
    </location>
</feature>
<reference evidence="2 3" key="1">
    <citation type="submission" date="2020-08" db="EMBL/GenBank/DDBJ databases">
        <title>Genomic Encyclopedia of Type Strains, Phase IV (KMG-IV): sequencing the most valuable type-strain genomes for metagenomic binning, comparative biology and taxonomic classification.</title>
        <authorList>
            <person name="Goeker M."/>
        </authorList>
    </citation>
    <scope>NUCLEOTIDE SEQUENCE [LARGE SCALE GENOMIC DNA]</scope>
    <source>
        <strain evidence="2 3">DSM 102189</strain>
    </source>
</reference>
<name>A0A841L717_9SPHN</name>
<keyword evidence="1" id="KW-0812">Transmembrane</keyword>
<dbReference type="EMBL" id="JACIIV010000016">
    <property type="protein sequence ID" value="MBB6228220.1"/>
    <property type="molecule type" value="Genomic_DNA"/>
</dbReference>
<accession>A0A841L717</accession>
<dbReference type="AlphaFoldDB" id="A0A841L717"/>
<keyword evidence="1" id="KW-1133">Transmembrane helix</keyword>
<dbReference type="Proteomes" id="UP000538147">
    <property type="component" value="Unassembled WGS sequence"/>
</dbReference>
<gene>
    <name evidence="2" type="ORF">FHS79_002405</name>
</gene>
<comment type="caution">
    <text evidence="2">The sequence shown here is derived from an EMBL/GenBank/DDBJ whole genome shotgun (WGS) entry which is preliminary data.</text>
</comment>
<evidence type="ECO:0000313" key="3">
    <source>
        <dbReference type="Proteomes" id="UP000538147"/>
    </source>
</evidence>
<proteinExistence type="predicted"/>
<keyword evidence="3" id="KW-1185">Reference proteome</keyword>
<dbReference type="RefSeq" id="WP_184200147.1">
    <property type="nucleotide sequence ID" value="NZ_BMOX01000130.1"/>
</dbReference>
<evidence type="ECO:0000256" key="1">
    <source>
        <dbReference type="SAM" id="Phobius"/>
    </source>
</evidence>
<protein>
    <submittedName>
        <fullName evidence="2">Uncharacterized protein</fullName>
    </submittedName>
</protein>